<protein>
    <recommendedName>
        <fullName evidence="2">Knr4/Smi1-like domain-containing protein</fullName>
    </recommendedName>
</protein>
<dbReference type="InterPro" id="IPR037883">
    <property type="entry name" value="Knr4/Smi1-like_sf"/>
</dbReference>
<evidence type="ECO:0000259" key="2">
    <source>
        <dbReference type="SMART" id="SM00860"/>
    </source>
</evidence>
<name>A0ABU7T8F3_9HYPH</name>
<feature type="region of interest" description="Disordered" evidence="1">
    <location>
        <begin position="1"/>
        <end position="48"/>
    </location>
</feature>
<dbReference type="Pfam" id="PF09346">
    <property type="entry name" value="SMI1_KNR4"/>
    <property type="match status" value="1"/>
</dbReference>
<dbReference type="PANTHER" id="PTHR47432:SF1">
    <property type="entry name" value="CELL WALL ASSEMBLY REGULATOR SMI1"/>
    <property type="match status" value="1"/>
</dbReference>
<dbReference type="SMART" id="SM00860">
    <property type="entry name" value="SMI1_KNR4"/>
    <property type="match status" value="1"/>
</dbReference>
<dbReference type="SUPFAM" id="SSF160631">
    <property type="entry name" value="SMI1/KNR4-like"/>
    <property type="match status" value="1"/>
</dbReference>
<dbReference type="InterPro" id="IPR051873">
    <property type="entry name" value="KNR4/SMI1_regulator"/>
</dbReference>
<dbReference type="PANTHER" id="PTHR47432">
    <property type="entry name" value="CELL WALL ASSEMBLY REGULATOR SMI1"/>
    <property type="match status" value="1"/>
</dbReference>
<gene>
    <name evidence="3" type="ORF">MRSR164_08710</name>
</gene>
<evidence type="ECO:0000313" key="4">
    <source>
        <dbReference type="Proteomes" id="UP001349262"/>
    </source>
</evidence>
<organism evidence="3 4">
    <name type="scientific">Methylobacterium radiotolerans</name>
    <dbReference type="NCBI Taxonomy" id="31998"/>
    <lineage>
        <taxon>Bacteria</taxon>
        <taxon>Pseudomonadati</taxon>
        <taxon>Pseudomonadota</taxon>
        <taxon>Alphaproteobacteria</taxon>
        <taxon>Hyphomicrobiales</taxon>
        <taxon>Methylobacteriaceae</taxon>
        <taxon>Methylobacterium</taxon>
    </lineage>
</organism>
<comment type="caution">
    <text evidence="3">The sequence shown here is derived from an EMBL/GenBank/DDBJ whole genome shotgun (WGS) entry which is preliminary data.</text>
</comment>
<dbReference type="Proteomes" id="UP001349262">
    <property type="component" value="Unassembled WGS sequence"/>
</dbReference>
<sequence length="261" mass="27923">MRPGPSARGCGSGSGEKPGCSPAPTPGIDRGGAGRSPHRAGLSQSPEGDVDFDAAFDRWLDRHAENGSAAAHFLNPPADPSVLDAAEARIGFALPADLRRLWLRADGQQDIFTIADPAPGRVLCPLFGTYSFLSVQDALTTYQGWLDIWDGGGPDFDESFNGEAHVQRRGDDPVHREYWRPGWLPFSDDNGNAYAVDLAPAPGGTIGQVIVIGPDEDLRRVLAPSITDFLADAARRLRAFGRSSGERPILYFDLEGRASAA</sequence>
<dbReference type="InterPro" id="IPR018958">
    <property type="entry name" value="Knr4/Smi1-like_dom"/>
</dbReference>
<accession>A0ABU7T8F3</accession>
<evidence type="ECO:0000256" key="1">
    <source>
        <dbReference type="SAM" id="MobiDB-lite"/>
    </source>
</evidence>
<reference evidence="3 4" key="1">
    <citation type="journal article" date="2012" name="Genet. Mol. Biol.">
        <title>Analysis of 16S rRNA and mxaF genes revealing insights into Methylobacterium niche-specific plant association.</title>
        <authorList>
            <person name="Dourado M.N."/>
            <person name="Andreote F.D."/>
            <person name="Dini-Andreote F."/>
            <person name="Conti R."/>
            <person name="Araujo J.M."/>
            <person name="Araujo W.L."/>
        </authorList>
    </citation>
    <scope>NUCLEOTIDE SEQUENCE [LARGE SCALE GENOMIC DNA]</scope>
    <source>
        <strain evidence="3 4">SR1.6/4</strain>
    </source>
</reference>
<evidence type="ECO:0000313" key="3">
    <source>
        <dbReference type="EMBL" id="MEE7456853.1"/>
    </source>
</evidence>
<dbReference type="EMBL" id="MLBY01000004">
    <property type="protein sequence ID" value="MEE7456853.1"/>
    <property type="molecule type" value="Genomic_DNA"/>
</dbReference>
<feature type="domain" description="Knr4/Smi1-like" evidence="2">
    <location>
        <begin position="77"/>
        <end position="232"/>
    </location>
</feature>
<proteinExistence type="predicted"/>
<keyword evidence="4" id="KW-1185">Reference proteome</keyword>
<dbReference type="Gene3D" id="3.40.1580.10">
    <property type="entry name" value="SMI1/KNR4-like"/>
    <property type="match status" value="1"/>
</dbReference>